<keyword evidence="1" id="KW-0812">Transmembrane</keyword>
<feature type="transmembrane region" description="Helical" evidence="1">
    <location>
        <begin position="137"/>
        <end position="163"/>
    </location>
</feature>
<protein>
    <recommendedName>
        <fullName evidence="4">Transmembrane protein</fullName>
    </recommendedName>
</protein>
<keyword evidence="1" id="KW-0472">Membrane</keyword>
<keyword evidence="3" id="KW-1185">Reference proteome</keyword>
<dbReference type="AlphaFoldDB" id="A0A843U198"/>
<organism evidence="2 3">
    <name type="scientific">Colocasia esculenta</name>
    <name type="common">Wild taro</name>
    <name type="synonym">Arum esculentum</name>
    <dbReference type="NCBI Taxonomy" id="4460"/>
    <lineage>
        <taxon>Eukaryota</taxon>
        <taxon>Viridiplantae</taxon>
        <taxon>Streptophyta</taxon>
        <taxon>Embryophyta</taxon>
        <taxon>Tracheophyta</taxon>
        <taxon>Spermatophyta</taxon>
        <taxon>Magnoliopsida</taxon>
        <taxon>Liliopsida</taxon>
        <taxon>Araceae</taxon>
        <taxon>Aroideae</taxon>
        <taxon>Colocasieae</taxon>
        <taxon>Colocasia</taxon>
    </lineage>
</organism>
<evidence type="ECO:0000313" key="2">
    <source>
        <dbReference type="EMBL" id="MQL75650.1"/>
    </source>
</evidence>
<comment type="caution">
    <text evidence="2">The sequence shown here is derived from an EMBL/GenBank/DDBJ whole genome shotgun (WGS) entry which is preliminary data.</text>
</comment>
<feature type="transmembrane region" description="Helical" evidence="1">
    <location>
        <begin position="108"/>
        <end position="131"/>
    </location>
</feature>
<dbReference type="Proteomes" id="UP000652761">
    <property type="component" value="Unassembled WGS sequence"/>
</dbReference>
<gene>
    <name evidence="2" type="ORF">Taro_008040</name>
</gene>
<name>A0A843U198_COLES</name>
<proteinExistence type="predicted"/>
<dbReference type="EMBL" id="NMUH01000260">
    <property type="protein sequence ID" value="MQL75650.1"/>
    <property type="molecule type" value="Genomic_DNA"/>
</dbReference>
<evidence type="ECO:0008006" key="4">
    <source>
        <dbReference type="Google" id="ProtNLM"/>
    </source>
</evidence>
<reference evidence="2" key="1">
    <citation type="submission" date="2017-07" db="EMBL/GenBank/DDBJ databases">
        <title>Taro Niue Genome Assembly and Annotation.</title>
        <authorList>
            <person name="Atibalentja N."/>
            <person name="Keating K."/>
            <person name="Fields C.J."/>
        </authorList>
    </citation>
    <scope>NUCLEOTIDE SEQUENCE</scope>
    <source>
        <strain evidence="2">Niue_2</strain>
        <tissue evidence="2">Leaf</tissue>
    </source>
</reference>
<keyword evidence="1" id="KW-1133">Transmembrane helix</keyword>
<evidence type="ECO:0000256" key="1">
    <source>
        <dbReference type="SAM" id="Phobius"/>
    </source>
</evidence>
<accession>A0A843U198</accession>
<sequence length="190" mass="21356">MVSRPRGVSRVWGGFACGPSTLWRSEVAVLVVRRRSHLVVSWSLREGCSCCYVPCVASVVAQCVRVVVARLAVDSLAVVFPGWRTVAGKSRRSAPGCLRRIWGFSRDCFALISAVVVLPQGLRMMPWWFWWRFSKDRLALLLLVVVFSRMVYVVLSFGWCILVKGCCHDALPRRNRVAVAVPFPVTMVSR</sequence>
<evidence type="ECO:0000313" key="3">
    <source>
        <dbReference type="Proteomes" id="UP000652761"/>
    </source>
</evidence>